<dbReference type="EMBL" id="PPTA01000022">
    <property type="protein sequence ID" value="TFA98209.1"/>
    <property type="molecule type" value="Genomic_DNA"/>
</dbReference>
<accession>A0ABY2GSL4</accession>
<comment type="caution">
    <text evidence="1">The sequence shown here is derived from an EMBL/GenBank/DDBJ whole genome shotgun (WGS) entry which is preliminary data.</text>
</comment>
<protein>
    <submittedName>
        <fullName evidence="1">Uncharacterized protein</fullName>
    </submittedName>
</protein>
<keyword evidence="2" id="KW-1185">Reference proteome</keyword>
<evidence type="ECO:0000313" key="2">
    <source>
        <dbReference type="Proteomes" id="UP001642720"/>
    </source>
</evidence>
<dbReference type="Proteomes" id="UP001642720">
    <property type="component" value="Unassembled WGS sequence"/>
</dbReference>
<proteinExistence type="predicted"/>
<dbReference type="RefSeq" id="XP_073554411.1">
    <property type="nucleotide sequence ID" value="XM_073707143.1"/>
</dbReference>
<organism evidence="1 2">
    <name type="scientific">Trichoderma ghanense</name>
    <dbReference type="NCBI Taxonomy" id="65468"/>
    <lineage>
        <taxon>Eukaryota</taxon>
        <taxon>Fungi</taxon>
        <taxon>Dikarya</taxon>
        <taxon>Ascomycota</taxon>
        <taxon>Pezizomycotina</taxon>
        <taxon>Sordariomycetes</taxon>
        <taxon>Hypocreomycetidae</taxon>
        <taxon>Hypocreales</taxon>
        <taxon>Hypocreaceae</taxon>
        <taxon>Trichoderma</taxon>
    </lineage>
</organism>
<gene>
    <name evidence="1" type="ORF">CCMA1212_010088</name>
</gene>
<reference evidence="1 2" key="1">
    <citation type="submission" date="2018-01" db="EMBL/GenBank/DDBJ databases">
        <title>Genome characterization of the sugarcane-associated fungus Trichoderma ghanense CCMA-1212 and their application in lignocelulose bioconversion.</title>
        <authorList>
            <person name="Steindorff A.S."/>
            <person name="Mendes T.D."/>
            <person name="Vilela E.S.D."/>
            <person name="Rodrigues D.S."/>
            <person name="Formighieri E.F."/>
            <person name="Melo I.S."/>
            <person name="Favaro L.C.L."/>
        </authorList>
    </citation>
    <scope>NUCLEOTIDE SEQUENCE [LARGE SCALE GENOMIC DNA]</scope>
    <source>
        <strain evidence="1 2">CCMA-1212</strain>
    </source>
</reference>
<evidence type="ECO:0000313" key="1">
    <source>
        <dbReference type="EMBL" id="TFA98209.1"/>
    </source>
</evidence>
<sequence>MVSDEMLKAWGEVWLMRDVGRGFLRQEPERNRLTLNVLSLASFKTEALLLAEGAQRSRQCAERQVPVMGGSAGERIVKSEAGQGPLIGTGAVNEEKLDNALKRQKKVEGLLVMHGPSDARRAC</sequence>
<name>A0ABY2GSL4_9HYPO</name>
<dbReference type="GeneID" id="300581593"/>